<gene>
    <name evidence="1" type="ORF">HHL11_09165</name>
</gene>
<dbReference type="RefSeq" id="WP_169418093.1">
    <property type="nucleotide sequence ID" value="NZ_JABBFX010000001.1"/>
</dbReference>
<organism evidence="1 2">
    <name type="scientific">Ramlibacter agri</name>
    <dbReference type="NCBI Taxonomy" id="2728837"/>
    <lineage>
        <taxon>Bacteria</taxon>
        <taxon>Pseudomonadati</taxon>
        <taxon>Pseudomonadota</taxon>
        <taxon>Betaproteobacteria</taxon>
        <taxon>Burkholderiales</taxon>
        <taxon>Comamonadaceae</taxon>
        <taxon>Ramlibacter</taxon>
    </lineage>
</organism>
<name>A0A848H0D9_9BURK</name>
<sequence>MPSPQSASSVSSLPSNPAAQLAAASRALWSATLSLMTAFMQMQAPAHRYLLARRIARNFETLAAQECFDSGCRGSFGRLALRWQRQAEQFAPAH</sequence>
<dbReference type="Proteomes" id="UP000541185">
    <property type="component" value="Unassembled WGS sequence"/>
</dbReference>
<accession>A0A848H0D9</accession>
<protein>
    <submittedName>
        <fullName evidence="1">Uncharacterized protein</fullName>
    </submittedName>
</protein>
<proteinExistence type="predicted"/>
<dbReference type="AlphaFoldDB" id="A0A848H0D9"/>
<dbReference type="EMBL" id="JABBFX010000001">
    <property type="protein sequence ID" value="NML43917.1"/>
    <property type="molecule type" value="Genomic_DNA"/>
</dbReference>
<keyword evidence="2" id="KW-1185">Reference proteome</keyword>
<evidence type="ECO:0000313" key="1">
    <source>
        <dbReference type="EMBL" id="NML43917.1"/>
    </source>
</evidence>
<reference evidence="1 2" key="1">
    <citation type="submission" date="2020-04" db="EMBL/GenBank/DDBJ databases">
        <title>Ramlibacter sp. G-1-2-2 isolated from soil.</title>
        <authorList>
            <person name="Dahal R.H."/>
        </authorList>
    </citation>
    <scope>NUCLEOTIDE SEQUENCE [LARGE SCALE GENOMIC DNA]</scope>
    <source>
        <strain evidence="1 2">G-1-2-2</strain>
    </source>
</reference>
<evidence type="ECO:0000313" key="2">
    <source>
        <dbReference type="Proteomes" id="UP000541185"/>
    </source>
</evidence>
<comment type="caution">
    <text evidence="1">The sequence shown here is derived from an EMBL/GenBank/DDBJ whole genome shotgun (WGS) entry which is preliminary data.</text>
</comment>